<dbReference type="Proteomes" id="UP000242180">
    <property type="component" value="Unassembled WGS sequence"/>
</dbReference>
<gene>
    <name evidence="7" type="ORF">BCR43DRAFT_496218</name>
</gene>
<evidence type="ECO:0000256" key="4">
    <source>
        <dbReference type="ARBA" id="ARBA00022963"/>
    </source>
</evidence>
<evidence type="ECO:0000256" key="2">
    <source>
        <dbReference type="ARBA" id="ARBA00022737"/>
    </source>
</evidence>
<dbReference type="GO" id="GO:0006654">
    <property type="term" value="P:phosphatidic acid biosynthetic process"/>
    <property type="evidence" value="ECO:0007669"/>
    <property type="project" value="InterPro"/>
</dbReference>
<dbReference type="Pfam" id="PF13091">
    <property type="entry name" value="PLDc_2"/>
    <property type="match status" value="1"/>
</dbReference>
<keyword evidence="8" id="KW-1185">Reference proteome</keyword>
<sequence>MSFFTNLAAKVTEMFEGTEDEDTREAEFASKFHRYGSFAPVRHDAEVKFYVDGHNYCWAVAEAIESARHSIFIEDWWLSPELYLRRPPSKYPEYRIDALLKRKAEEGVKIFVVVYKEVELALTIDSGHTKDTLEALHENIIVQRSPDFSLKFGDGFDAFWSHHEKYVVVDNRIAFLGGIDLCYGRWDTHNHRLADFTEEPGHEIFIGQDYNDARVRDFEDVKQWDLRLIDKSVVPRMPWHDMSLCMRGGPVLDVARHFCERWNYIKHKKNMDDERILFIHPPLGGMGQGLEFGVPENKEDLPSRRAHRFMHGTRDVHGTCRVQVCRSSGTWSLGLKETEHSIQNAYIGTIMGAEHYVYIENQFFITSTEDDSDYVLKNQIGNAIVKRIVRAYEEREKFKVIVLMPLMPAFPADLSTDDAATARLVMNYQYMSISRGGKSILEKLAQAGIEDPSEYIRFFSLRSWDIIKQKKIESMLAQQAGFATETGDMEDEVVYTRVAESGDEEVENKDFVTEECYIHAKLLIADDRTVIMGSSNLNDRSQCGDRDSEIAMVVEDQDMIPSRMNGKDYEAARFAATLRRELWKEHLGLLKEENPLDEVNNAMLPLPVPQIDNTESEEDQLVMDPLDDETWALFTETAATNTAAFRHVFRSVPDDSVLNWDQYHEFYPDPTKLDIGHVADPGMPVEEIRGHLDRVRGHLVEFPTEFLKEVDMEGTSIPLISDLTQELYT</sequence>
<dbReference type="InterPro" id="IPR015679">
    <property type="entry name" value="PLipase_D_fam"/>
</dbReference>
<dbReference type="Gene3D" id="3.30.870.10">
    <property type="entry name" value="Endonuclease Chain A"/>
    <property type="match status" value="2"/>
</dbReference>
<dbReference type="InterPro" id="IPR025202">
    <property type="entry name" value="PLD-like_dom"/>
</dbReference>
<dbReference type="SMART" id="SM00155">
    <property type="entry name" value="PLDc"/>
    <property type="match status" value="2"/>
</dbReference>
<dbReference type="PROSITE" id="PS50035">
    <property type="entry name" value="PLD"/>
    <property type="match status" value="2"/>
</dbReference>
<name>A0A1X2H3Q6_SYNRA</name>
<dbReference type="InterPro" id="IPR001736">
    <property type="entry name" value="PLipase_D/transphosphatidylase"/>
</dbReference>
<dbReference type="OrthoDB" id="14911at2759"/>
<dbReference type="PANTHER" id="PTHR18896:SF186">
    <property type="entry name" value="PHOSPHOLIPASE D"/>
    <property type="match status" value="1"/>
</dbReference>
<reference evidence="7 8" key="1">
    <citation type="submission" date="2016-07" db="EMBL/GenBank/DDBJ databases">
        <title>Pervasive Adenine N6-methylation of Active Genes in Fungi.</title>
        <authorList>
            <consortium name="DOE Joint Genome Institute"/>
            <person name="Mondo S.J."/>
            <person name="Dannebaum R.O."/>
            <person name="Kuo R.C."/>
            <person name="Labutti K."/>
            <person name="Haridas S."/>
            <person name="Kuo A."/>
            <person name="Salamov A."/>
            <person name="Ahrendt S.R."/>
            <person name="Lipzen A."/>
            <person name="Sullivan W."/>
            <person name="Andreopoulos W.B."/>
            <person name="Clum A."/>
            <person name="Lindquist E."/>
            <person name="Daum C."/>
            <person name="Ramamoorthy G.K."/>
            <person name="Gryganskyi A."/>
            <person name="Culley D."/>
            <person name="Magnuson J.K."/>
            <person name="James T.Y."/>
            <person name="O'Malley M.A."/>
            <person name="Stajich J.E."/>
            <person name="Spatafora J.W."/>
            <person name="Visel A."/>
            <person name="Grigoriev I.V."/>
        </authorList>
    </citation>
    <scope>NUCLEOTIDE SEQUENCE [LARGE SCALE GENOMIC DNA]</scope>
    <source>
        <strain evidence="7 8">NRRL 2496</strain>
    </source>
</reference>
<feature type="domain" description="PLD phosphodiesterase" evidence="6">
    <location>
        <begin position="158"/>
        <end position="185"/>
    </location>
</feature>
<evidence type="ECO:0000256" key="5">
    <source>
        <dbReference type="ARBA" id="ARBA00023098"/>
    </source>
</evidence>
<dbReference type="PANTHER" id="PTHR18896">
    <property type="entry name" value="PHOSPHOLIPASE D"/>
    <property type="match status" value="1"/>
</dbReference>
<dbReference type="SUPFAM" id="SSF56024">
    <property type="entry name" value="Phospholipase D/nuclease"/>
    <property type="match status" value="2"/>
</dbReference>
<comment type="caution">
    <text evidence="7">The sequence shown here is derived from an EMBL/GenBank/DDBJ whole genome shotgun (WGS) entry which is preliminary data.</text>
</comment>
<feature type="domain" description="PLD phosphodiesterase" evidence="6">
    <location>
        <begin position="514"/>
        <end position="541"/>
    </location>
</feature>
<dbReference type="EMBL" id="MCGN01000009">
    <property type="protein sequence ID" value="ORY93035.1"/>
    <property type="molecule type" value="Genomic_DNA"/>
</dbReference>
<dbReference type="AlphaFoldDB" id="A0A1X2H3Q6"/>
<evidence type="ECO:0000256" key="1">
    <source>
        <dbReference type="ARBA" id="ARBA00012027"/>
    </source>
</evidence>
<dbReference type="CDD" id="cd09141">
    <property type="entry name" value="PLDc_vPLD1_2_yPLD_like_2"/>
    <property type="match status" value="1"/>
</dbReference>
<evidence type="ECO:0000259" key="6">
    <source>
        <dbReference type="PROSITE" id="PS50035"/>
    </source>
</evidence>
<evidence type="ECO:0000256" key="3">
    <source>
        <dbReference type="ARBA" id="ARBA00022801"/>
    </source>
</evidence>
<evidence type="ECO:0000313" key="7">
    <source>
        <dbReference type="EMBL" id="ORY93035.1"/>
    </source>
</evidence>
<dbReference type="GO" id="GO:0009395">
    <property type="term" value="P:phospholipid catabolic process"/>
    <property type="evidence" value="ECO:0007669"/>
    <property type="project" value="TreeGrafter"/>
</dbReference>
<accession>A0A1X2H3Q6</accession>
<keyword evidence="3" id="KW-0378">Hydrolase</keyword>
<dbReference type="STRING" id="13706.A0A1X2H3Q6"/>
<dbReference type="PIRSF" id="PIRSF009376">
    <property type="entry name" value="Phospholipase_D_euk"/>
    <property type="match status" value="1"/>
</dbReference>
<protein>
    <recommendedName>
        <fullName evidence="1">phospholipase D</fullName>
        <ecNumber evidence="1">3.1.4.4</ecNumber>
    </recommendedName>
</protein>
<dbReference type="OMA" id="VRHPHRE"/>
<dbReference type="InParanoid" id="A0A1X2H3Q6"/>
<keyword evidence="5" id="KW-0443">Lipid metabolism</keyword>
<evidence type="ECO:0000313" key="8">
    <source>
        <dbReference type="Proteomes" id="UP000242180"/>
    </source>
</evidence>
<dbReference type="EC" id="3.1.4.4" evidence="1"/>
<organism evidence="7 8">
    <name type="scientific">Syncephalastrum racemosum</name>
    <name type="common">Filamentous fungus</name>
    <dbReference type="NCBI Taxonomy" id="13706"/>
    <lineage>
        <taxon>Eukaryota</taxon>
        <taxon>Fungi</taxon>
        <taxon>Fungi incertae sedis</taxon>
        <taxon>Mucoromycota</taxon>
        <taxon>Mucoromycotina</taxon>
        <taxon>Mucoromycetes</taxon>
        <taxon>Mucorales</taxon>
        <taxon>Syncephalastraceae</taxon>
        <taxon>Syncephalastrum</taxon>
    </lineage>
</organism>
<keyword evidence="2" id="KW-0677">Repeat</keyword>
<keyword evidence="4" id="KW-0442">Lipid degradation</keyword>
<proteinExistence type="predicted"/>
<dbReference type="Pfam" id="PF00614">
    <property type="entry name" value="PLDc"/>
    <property type="match status" value="1"/>
</dbReference>
<dbReference type="GO" id="GO:0004630">
    <property type="term" value="F:phospholipase D activity"/>
    <property type="evidence" value="ECO:0007669"/>
    <property type="project" value="UniProtKB-EC"/>
</dbReference>
<dbReference type="GO" id="GO:0035556">
    <property type="term" value="P:intracellular signal transduction"/>
    <property type="evidence" value="ECO:0007669"/>
    <property type="project" value="InterPro"/>
</dbReference>
<dbReference type="CDD" id="cd09138">
    <property type="entry name" value="PLDc_vPLD1_2_yPLD_like_1"/>
    <property type="match status" value="1"/>
</dbReference>
<dbReference type="InterPro" id="IPR016555">
    <property type="entry name" value="PLipase_D_euk"/>
</dbReference>